<dbReference type="KEGG" id="mrr:Moror_5837"/>
<dbReference type="CDD" id="cd11062">
    <property type="entry name" value="CYP58-like"/>
    <property type="match status" value="1"/>
</dbReference>
<evidence type="ECO:0000256" key="1">
    <source>
        <dbReference type="ARBA" id="ARBA00001971"/>
    </source>
</evidence>
<name>V2X081_MONRO</name>
<gene>
    <name evidence="9" type="ORF">Moror_5837</name>
</gene>
<evidence type="ECO:0000256" key="7">
    <source>
        <dbReference type="RuleBase" id="RU000461"/>
    </source>
</evidence>
<evidence type="ECO:0000256" key="8">
    <source>
        <dbReference type="SAM" id="SignalP"/>
    </source>
</evidence>
<keyword evidence="6 7" id="KW-0349">Heme</keyword>
<evidence type="ECO:0000256" key="2">
    <source>
        <dbReference type="ARBA" id="ARBA00005179"/>
    </source>
</evidence>
<evidence type="ECO:0000256" key="4">
    <source>
        <dbReference type="ARBA" id="ARBA00022723"/>
    </source>
</evidence>
<dbReference type="PRINTS" id="PR00385">
    <property type="entry name" value="P450"/>
</dbReference>
<dbReference type="InterPro" id="IPR001128">
    <property type="entry name" value="Cyt_P450"/>
</dbReference>
<dbReference type="InterPro" id="IPR002403">
    <property type="entry name" value="Cyt_P450_E_grp-IV"/>
</dbReference>
<evidence type="ECO:0000256" key="5">
    <source>
        <dbReference type="ARBA" id="ARBA00023004"/>
    </source>
</evidence>
<keyword evidence="5 6" id="KW-0408">Iron</keyword>
<dbReference type="OrthoDB" id="1470350at2759"/>
<comment type="caution">
    <text evidence="9">The sequence shown here is derived from an EMBL/GenBank/DDBJ whole genome shotgun (WGS) entry which is preliminary data.</text>
</comment>
<dbReference type="Gene3D" id="1.10.630.10">
    <property type="entry name" value="Cytochrome P450"/>
    <property type="match status" value="1"/>
</dbReference>
<dbReference type="SUPFAM" id="SSF48264">
    <property type="entry name" value="Cytochrome P450"/>
    <property type="match status" value="1"/>
</dbReference>
<keyword evidence="7" id="KW-0503">Monooxygenase</keyword>
<organism evidence="9 10">
    <name type="scientific">Moniliophthora roreri (strain MCA 2997)</name>
    <name type="common">Cocoa frosty pod rot fungus</name>
    <name type="synonym">Crinipellis roreri</name>
    <dbReference type="NCBI Taxonomy" id="1381753"/>
    <lineage>
        <taxon>Eukaryota</taxon>
        <taxon>Fungi</taxon>
        <taxon>Dikarya</taxon>
        <taxon>Basidiomycota</taxon>
        <taxon>Agaricomycotina</taxon>
        <taxon>Agaricomycetes</taxon>
        <taxon>Agaricomycetidae</taxon>
        <taxon>Agaricales</taxon>
        <taxon>Marasmiineae</taxon>
        <taxon>Marasmiaceae</taxon>
        <taxon>Moniliophthora</taxon>
    </lineage>
</organism>
<dbReference type="GO" id="GO:0004497">
    <property type="term" value="F:monooxygenase activity"/>
    <property type="evidence" value="ECO:0007669"/>
    <property type="project" value="UniProtKB-KW"/>
</dbReference>
<sequence length="504" mass="56971">MELFATFLLATFILLSLRLAGKHFSDPLKWFPGPKLAKWTRLYRFYYDSIVGGGWLRHLQELHEEYGPVVRVGYNELHFADPNAYADIYSSPTKLLKEPRFYATFELGHPPNVFSAVDPKEHSVMKSMMGSFFSRQGVLKLEHVIQERVDKLISQLVENHKSTPVDVNCALRSVTLDVITIYTLRTNPDATSFPSFNHPGVHGMDTANAQVYALRHTLWLGRVLNRLPRWLALLLAPSSRPILDFKAELEILIDAALKDTHDPEYDPNSGPERNVFHTLISNARAEEMTTTRVTRDWLLCTGSTLRVAGSDTVGNACAIGSRCLIRDDRVRTKLVQELETAWPDKEDPMPLERLEKLPYLTAVIKESLRLSHGVVSPMQRVVPDSGAVIAGHSLPPGTIVSTANSFVHMNPDVFPEPESFCPERWLEDKDRTLDRYLVSFGKGPRSCLGINLAWCELYLIMGNVFRKLNLSSDSDLWSEVCFKEVFVPVYEGDVLSATAEERRS</sequence>
<keyword evidence="4 6" id="KW-0479">Metal-binding</keyword>
<dbReference type="EMBL" id="AWSO01000820">
    <property type="protein sequence ID" value="ESK87217.1"/>
    <property type="molecule type" value="Genomic_DNA"/>
</dbReference>
<keyword evidence="7" id="KW-0560">Oxidoreductase</keyword>
<dbReference type="HOGENOM" id="CLU_001570_14_4_1"/>
<proteinExistence type="inferred from homology"/>
<protein>
    <submittedName>
        <fullName evidence="9">Tpa: cytochrome</fullName>
    </submittedName>
</protein>
<dbReference type="Pfam" id="PF00067">
    <property type="entry name" value="p450"/>
    <property type="match status" value="1"/>
</dbReference>
<evidence type="ECO:0000256" key="3">
    <source>
        <dbReference type="ARBA" id="ARBA00010617"/>
    </source>
</evidence>
<reference evidence="9 10" key="1">
    <citation type="journal article" date="2014" name="BMC Genomics">
        <title>Genome and secretome analysis of the hemibiotrophic fungal pathogen, Moniliophthora roreri, which causes frosty pod rot disease of cacao: mechanisms of the biotrophic and necrotrophic phases.</title>
        <authorList>
            <person name="Meinhardt L.W."/>
            <person name="Costa G.G.L."/>
            <person name="Thomazella D.P.T."/>
            <person name="Teixeira P.J.P.L."/>
            <person name="Carazzolle M.F."/>
            <person name="Schuster S.C."/>
            <person name="Carlson J.E."/>
            <person name="Guiltinan M.J."/>
            <person name="Mieczkowski P."/>
            <person name="Farmer A."/>
            <person name="Ramaraj T."/>
            <person name="Crozier J."/>
            <person name="Davis R.E."/>
            <person name="Shao J."/>
            <person name="Melnick R.L."/>
            <person name="Pereira G.A.G."/>
            <person name="Bailey B.A."/>
        </authorList>
    </citation>
    <scope>NUCLEOTIDE SEQUENCE [LARGE SCALE GENOMIC DNA]</scope>
    <source>
        <strain evidence="9 10">MCA 2997</strain>
    </source>
</reference>
<accession>V2X081</accession>
<dbReference type="PROSITE" id="PS00086">
    <property type="entry name" value="CYTOCHROME_P450"/>
    <property type="match status" value="1"/>
</dbReference>
<feature type="chain" id="PRO_5004711810" evidence="8">
    <location>
        <begin position="21"/>
        <end position="504"/>
    </location>
</feature>
<dbReference type="AlphaFoldDB" id="V2X081"/>
<evidence type="ECO:0000313" key="9">
    <source>
        <dbReference type="EMBL" id="ESK87217.1"/>
    </source>
</evidence>
<comment type="cofactor">
    <cofactor evidence="1 6">
        <name>heme</name>
        <dbReference type="ChEBI" id="CHEBI:30413"/>
    </cofactor>
</comment>
<dbReference type="InterPro" id="IPR036396">
    <property type="entry name" value="Cyt_P450_sf"/>
</dbReference>
<dbReference type="GO" id="GO:0020037">
    <property type="term" value="F:heme binding"/>
    <property type="evidence" value="ECO:0007669"/>
    <property type="project" value="InterPro"/>
</dbReference>
<comment type="pathway">
    <text evidence="2">Secondary metabolite biosynthesis.</text>
</comment>
<dbReference type="STRING" id="1381753.V2X081"/>
<evidence type="ECO:0000256" key="6">
    <source>
        <dbReference type="PIRSR" id="PIRSR602403-1"/>
    </source>
</evidence>
<keyword evidence="10" id="KW-1185">Reference proteome</keyword>
<evidence type="ECO:0000313" key="10">
    <source>
        <dbReference type="Proteomes" id="UP000017559"/>
    </source>
</evidence>
<dbReference type="GO" id="GO:0005506">
    <property type="term" value="F:iron ion binding"/>
    <property type="evidence" value="ECO:0007669"/>
    <property type="project" value="InterPro"/>
</dbReference>
<comment type="similarity">
    <text evidence="3 7">Belongs to the cytochrome P450 family.</text>
</comment>
<dbReference type="PRINTS" id="PR00465">
    <property type="entry name" value="EP450IV"/>
</dbReference>
<dbReference type="PANTHER" id="PTHR24305:SF152">
    <property type="entry name" value="P450, PUTATIVE (EUROFUNG)-RELATED"/>
    <property type="match status" value="1"/>
</dbReference>
<dbReference type="PANTHER" id="PTHR24305">
    <property type="entry name" value="CYTOCHROME P450"/>
    <property type="match status" value="1"/>
</dbReference>
<dbReference type="GO" id="GO:0016705">
    <property type="term" value="F:oxidoreductase activity, acting on paired donors, with incorporation or reduction of molecular oxygen"/>
    <property type="evidence" value="ECO:0007669"/>
    <property type="project" value="InterPro"/>
</dbReference>
<dbReference type="Proteomes" id="UP000017559">
    <property type="component" value="Unassembled WGS sequence"/>
</dbReference>
<feature type="signal peptide" evidence="8">
    <location>
        <begin position="1"/>
        <end position="20"/>
    </location>
</feature>
<feature type="binding site" description="axial binding residue" evidence="6">
    <location>
        <position position="447"/>
    </location>
    <ligand>
        <name>heme</name>
        <dbReference type="ChEBI" id="CHEBI:30413"/>
    </ligand>
    <ligandPart>
        <name>Fe</name>
        <dbReference type="ChEBI" id="CHEBI:18248"/>
    </ligandPart>
</feature>
<dbReference type="InterPro" id="IPR050121">
    <property type="entry name" value="Cytochrome_P450_monoxygenase"/>
</dbReference>
<dbReference type="InterPro" id="IPR017972">
    <property type="entry name" value="Cyt_P450_CS"/>
</dbReference>
<keyword evidence="8" id="KW-0732">Signal</keyword>